<evidence type="ECO:0000259" key="3">
    <source>
        <dbReference type="PROSITE" id="PS50930"/>
    </source>
</evidence>
<sequence length="224" mass="25596">MNPKSILIVEDDFLNRRLTRKTLNEMGYEVFEAKNAEIAIDLLRNNPFDLAILDINLGENEQNGISLGKHIQSTSQVPFIYLTAYDNPKIIGEAIRTSPYSYLTKPFKNSDLIAAVEIAMLNGSFKEEEVTLLVKDGDFKVDLDIKAINYIESEGNYLLVHTNEKTFRCRSTISRILETLPSDSFIQVHRAFIVNRTKIEKFNSQSVFVNKQALPLSKKYQNEL</sequence>
<dbReference type="RefSeq" id="WP_055144211.1">
    <property type="nucleotide sequence ID" value="NZ_JXSZ01000005.1"/>
</dbReference>
<dbReference type="SUPFAM" id="SSF52172">
    <property type="entry name" value="CheY-like"/>
    <property type="match status" value="1"/>
</dbReference>
<dbReference type="InterPro" id="IPR007492">
    <property type="entry name" value="LytTR_DNA-bd_dom"/>
</dbReference>
<dbReference type="EMBL" id="LGTQ01000005">
    <property type="protein sequence ID" value="KPM49786.1"/>
    <property type="molecule type" value="Genomic_DNA"/>
</dbReference>
<dbReference type="AlphaFoldDB" id="A0A0P7C4Z6"/>
<dbReference type="GO" id="GO:0003677">
    <property type="term" value="F:DNA binding"/>
    <property type="evidence" value="ECO:0007669"/>
    <property type="project" value="InterPro"/>
</dbReference>
<dbReference type="STRING" id="1605367.AFM12_04220"/>
<dbReference type="Proteomes" id="UP000050454">
    <property type="component" value="Unassembled WGS sequence"/>
</dbReference>
<keyword evidence="5" id="KW-1185">Reference proteome</keyword>
<dbReference type="Gene3D" id="3.40.50.2300">
    <property type="match status" value="1"/>
</dbReference>
<feature type="domain" description="Response regulatory" evidence="2">
    <location>
        <begin position="5"/>
        <end position="120"/>
    </location>
</feature>
<dbReference type="PANTHER" id="PTHR43228">
    <property type="entry name" value="TWO-COMPONENT RESPONSE REGULATOR"/>
    <property type="match status" value="1"/>
</dbReference>
<dbReference type="Pfam" id="PF00072">
    <property type="entry name" value="Response_reg"/>
    <property type="match status" value="1"/>
</dbReference>
<keyword evidence="1" id="KW-0597">Phosphoprotein</keyword>
<evidence type="ECO:0000313" key="4">
    <source>
        <dbReference type="EMBL" id="KPM49786.1"/>
    </source>
</evidence>
<evidence type="ECO:0000256" key="1">
    <source>
        <dbReference type="PROSITE-ProRule" id="PRU00169"/>
    </source>
</evidence>
<dbReference type="SMART" id="SM00850">
    <property type="entry name" value="LytTR"/>
    <property type="match status" value="1"/>
</dbReference>
<name>A0A0P7C4Z6_9BACT</name>
<dbReference type="PROSITE" id="PS50930">
    <property type="entry name" value="HTH_LYTTR"/>
    <property type="match status" value="1"/>
</dbReference>
<gene>
    <name evidence="4" type="ORF">AFM12_04220</name>
</gene>
<dbReference type="Pfam" id="PF04397">
    <property type="entry name" value="LytTR"/>
    <property type="match status" value="1"/>
</dbReference>
<evidence type="ECO:0000259" key="2">
    <source>
        <dbReference type="PROSITE" id="PS50110"/>
    </source>
</evidence>
<dbReference type="OrthoDB" id="1646880at2"/>
<dbReference type="SMART" id="SM00448">
    <property type="entry name" value="REC"/>
    <property type="match status" value="1"/>
</dbReference>
<accession>A0A0P7C4Z6</accession>
<organism evidence="4 5">
    <name type="scientific">Jiulongibacter sediminis</name>
    <dbReference type="NCBI Taxonomy" id="1605367"/>
    <lineage>
        <taxon>Bacteria</taxon>
        <taxon>Pseudomonadati</taxon>
        <taxon>Bacteroidota</taxon>
        <taxon>Cytophagia</taxon>
        <taxon>Cytophagales</taxon>
        <taxon>Leadbetterellaceae</taxon>
        <taxon>Jiulongibacter</taxon>
    </lineage>
</organism>
<proteinExistence type="predicted"/>
<protein>
    <submittedName>
        <fullName evidence="4">Two component transcriptional regulator, lyttr family protein</fullName>
    </submittedName>
</protein>
<dbReference type="PANTHER" id="PTHR43228:SF6">
    <property type="entry name" value="RESPONSE REGULATOR RECEIVER"/>
    <property type="match status" value="1"/>
</dbReference>
<reference evidence="4 5" key="1">
    <citation type="submission" date="2015-07" db="EMBL/GenBank/DDBJ databases">
        <title>The draft genome sequence of Leadbetterella sp. JN14-9.</title>
        <authorList>
            <person name="Liu Y."/>
            <person name="Du J."/>
            <person name="Shao Z."/>
        </authorList>
    </citation>
    <scope>NUCLEOTIDE SEQUENCE [LARGE SCALE GENOMIC DNA]</scope>
    <source>
        <strain evidence="4 5">JN14-9</strain>
    </source>
</reference>
<feature type="modified residue" description="4-aspartylphosphate" evidence="1">
    <location>
        <position position="54"/>
    </location>
</feature>
<dbReference type="InterPro" id="IPR001789">
    <property type="entry name" value="Sig_transdc_resp-reg_receiver"/>
</dbReference>
<dbReference type="GO" id="GO:0000160">
    <property type="term" value="P:phosphorelay signal transduction system"/>
    <property type="evidence" value="ECO:0007669"/>
    <property type="project" value="InterPro"/>
</dbReference>
<dbReference type="Gene3D" id="2.40.50.1020">
    <property type="entry name" value="LytTr DNA-binding domain"/>
    <property type="match status" value="1"/>
</dbReference>
<feature type="domain" description="HTH LytTR-type" evidence="3">
    <location>
        <begin position="143"/>
        <end position="224"/>
    </location>
</feature>
<dbReference type="InterPro" id="IPR052048">
    <property type="entry name" value="ST_Response_Regulator"/>
</dbReference>
<dbReference type="InterPro" id="IPR011006">
    <property type="entry name" value="CheY-like_superfamily"/>
</dbReference>
<evidence type="ECO:0000313" key="5">
    <source>
        <dbReference type="Proteomes" id="UP000050454"/>
    </source>
</evidence>
<dbReference type="PROSITE" id="PS50110">
    <property type="entry name" value="RESPONSE_REGULATORY"/>
    <property type="match status" value="1"/>
</dbReference>
<comment type="caution">
    <text evidence="4">The sequence shown here is derived from an EMBL/GenBank/DDBJ whole genome shotgun (WGS) entry which is preliminary data.</text>
</comment>